<dbReference type="HOGENOM" id="CLU_2145646_0_0_1"/>
<gene>
    <name evidence="2" type="ORF">CPSG_02841</name>
</gene>
<keyword evidence="3" id="KW-1185">Reference proteome</keyword>
<name>E9CYH1_COCPS</name>
<feature type="compositionally biased region" description="Polar residues" evidence="1">
    <location>
        <begin position="72"/>
        <end position="82"/>
    </location>
</feature>
<proteinExistence type="predicted"/>
<dbReference type="VEuPathDB" id="FungiDB:CPSG_02841"/>
<organism evidence="3">
    <name type="scientific">Coccidioides posadasii (strain RMSCC 757 / Silveira)</name>
    <name type="common">Valley fever fungus</name>
    <dbReference type="NCBI Taxonomy" id="443226"/>
    <lineage>
        <taxon>Eukaryota</taxon>
        <taxon>Fungi</taxon>
        <taxon>Dikarya</taxon>
        <taxon>Ascomycota</taxon>
        <taxon>Pezizomycotina</taxon>
        <taxon>Eurotiomycetes</taxon>
        <taxon>Eurotiomycetidae</taxon>
        <taxon>Onygenales</taxon>
        <taxon>Onygenaceae</taxon>
        <taxon>Coccidioides</taxon>
    </lineage>
</organism>
<sequence>MMEGRNDEKTLVLSKEELTEIAKSALHVLADIERRAGAQAISDEKRSRMGLLDPAVLASREPQTDDPYYNMAGTSTHPNNSKAGRHQQIPTKGSGICPIFEVIPMYSPRVNS</sequence>
<dbReference type="EMBL" id="GL636488">
    <property type="protein sequence ID" value="EFW20998.1"/>
    <property type="molecule type" value="Genomic_DNA"/>
</dbReference>
<evidence type="ECO:0000256" key="1">
    <source>
        <dbReference type="SAM" id="MobiDB-lite"/>
    </source>
</evidence>
<evidence type="ECO:0000313" key="3">
    <source>
        <dbReference type="Proteomes" id="UP000002497"/>
    </source>
</evidence>
<evidence type="ECO:0000313" key="2">
    <source>
        <dbReference type="EMBL" id="EFW20998.1"/>
    </source>
</evidence>
<feature type="region of interest" description="Disordered" evidence="1">
    <location>
        <begin position="60"/>
        <end position="92"/>
    </location>
</feature>
<accession>E9CYH1</accession>
<reference evidence="3" key="2">
    <citation type="submission" date="2010-03" db="EMBL/GenBank/DDBJ databases">
        <title>The genome sequence of Coccidioides posadasii strain Silveira.</title>
        <authorList>
            <consortium name="The Broad Institute Genome Sequencing Center for Infectious Disease"/>
            <person name="Neafsey D."/>
            <person name="Orbach M."/>
            <person name="Henn M.R."/>
            <person name="Cole G.T."/>
            <person name="Galgiani J."/>
            <person name="Gardner M.J."/>
            <person name="Kirkland T.N."/>
            <person name="Taylor J.W."/>
            <person name="Young S.K."/>
            <person name="Zeng Q."/>
            <person name="Koehrsen M."/>
            <person name="Alvarado L."/>
            <person name="Berlin A."/>
            <person name="Borenstein D."/>
            <person name="Chapman S.B."/>
            <person name="Chen Z."/>
            <person name="Engels R."/>
            <person name="Freedman E."/>
            <person name="Gellesch M."/>
            <person name="Goldberg J."/>
            <person name="Griggs A."/>
            <person name="Gujja S."/>
            <person name="Heilman E."/>
            <person name="Heiman D."/>
            <person name="Howarth C."/>
            <person name="Jen D."/>
            <person name="Larson L."/>
            <person name="Mehta T."/>
            <person name="Neiman D."/>
            <person name="Park D."/>
            <person name="Pearson M."/>
            <person name="Richards J."/>
            <person name="Roberts A."/>
            <person name="Saif S."/>
            <person name="Shea T."/>
            <person name="Shenoy N."/>
            <person name="Sisk P."/>
            <person name="Stolte C."/>
            <person name="Sykes S."/>
            <person name="Walk T."/>
            <person name="White J."/>
            <person name="Yandava C."/>
            <person name="Haas B."/>
            <person name="Nusbaum C."/>
            <person name="Birren B."/>
        </authorList>
    </citation>
    <scope>NUCLEOTIDE SEQUENCE [LARGE SCALE GENOMIC DNA]</scope>
    <source>
        <strain evidence="3">RMSCC 757 / Silveira</strain>
    </source>
</reference>
<dbReference type="VEuPathDB" id="FungiDB:D8B26_002727"/>
<reference evidence="3" key="1">
    <citation type="journal article" date="2010" name="Genome Res.">
        <title>Population genomic sequencing of Coccidioides fungi reveals recent hybridization and transposon control.</title>
        <authorList>
            <person name="Neafsey D.E."/>
            <person name="Barker B.M."/>
            <person name="Sharpton T.J."/>
            <person name="Stajich J.E."/>
            <person name="Park D.J."/>
            <person name="Whiston E."/>
            <person name="Hung C.-Y."/>
            <person name="McMahan C."/>
            <person name="White J."/>
            <person name="Sykes S."/>
            <person name="Heiman D."/>
            <person name="Young S."/>
            <person name="Zeng Q."/>
            <person name="Abouelleil A."/>
            <person name="Aftuck L."/>
            <person name="Bessette D."/>
            <person name="Brown A."/>
            <person name="FitzGerald M."/>
            <person name="Lui A."/>
            <person name="Macdonald J.P."/>
            <person name="Priest M."/>
            <person name="Orbach M.J."/>
            <person name="Galgiani J.N."/>
            <person name="Kirkland T.N."/>
            <person name="Cole G.T."/>
            <person name="Birren B.W."/>
            <person name="Henn M.R."/>
            <person name="Taylor J.W."/>
            <person name="Rounsley S.D."/>
        </authorList>
    </citation>
    <scope>NUCLEOTIDE SEQUENCE [LARGE SCALE GENOMIC DNA]</scope>
    <source>
        <strain evidence="3">RMSCC 757 / Silveira</strain>
    </source>
</reference>
<dbReference type="Proteomes" id="UP000002497">
    <property type="component" value="Unassembled WGS sequence"/>
</dbReference>
<protein>
    <submittedName>
        <fullName evidence="2">Uncharacterized protein</fullName>
    </submittedName>
</protein>
<dbReference type="AlphaFoldDB" id="E9CYH1"/>